<evidence type="ECO:0000256" key="3">
    <source>
        <dbReference type="ARBA" id="ARBA00022801"/>
    </source>
</evidence>
<dbReference type="Gene3D" id="2.70.98.30">
    <property type="entry name" value="Golgi alpha-mannosidase II, domain 4"/>
    <property type="match status" value="1"/>
</dbReference>
<dbReference type="PANTHER" id="PTHR46017">
    <property type="entry name" value="ALPHA-MANNOSIDASE 2C1"/>
    <property type="match status" value="1"/>
</dbReference>
<feature type="domain" description="Glycoside hydrolase family 38 central" evidence="5">
    <location>
        <begin position="348"/>
        <end position="423"/>
    </location>
</feature>
<dbReference type="Proteomes" id="UP000198577">
    <property type="component" value="Unassembled WGS sequence"/>
</dbReference>
<evidence type="ECO:0000313" key="6">
    <source>
        <dbReference type="EMBL" id="SFP68299.1"/>
    </source>
</evidence>
<dbReference type="InterPro" id="IPR037094">
    <property type="entry name" value="Glyco_hydro_38_cen_sf"/>
</dbReference>
<keyword evidence="4" id="KW-0326">Glycosidase</keyword>
<dbReference type="AlphaFoldDB" id="A0A1I5SC52"/>
<dbReference type="OrthoDB" id="9772207at2"/>
<sequence>MEQYLKKLREMRKNKDLGYWGSRILSQLEYGLKLSEVKDHQFDGTFSKAIDFVYGEFSKEGVITRSTCQKAEEMMAELSQEAKRFKIICAAHAHIDMNWMWRWDETVMVTLDTFRTVLNLMKEYPDFTFSQSQASVYKILEDYAPEMLGEVKSRVKEGRWEVTASTWVEADKNMPNGESMARHILYTKRYLSRLLDIDPEILNLDFEPDTFGHSQNVPEILRSGGVKYYYHCRGYEGPYLYKWVAPSGKYIIAYREPFWYNAEIRPDMALYVPKFCTQHNLDTMLKVYGVGDHGGGPTRRDLERIIDMNTWPVFPQIRFGTFADFYRLVESIADELPEVKGERNFIFTGCYTSQSRIKMANRISEAALNEAEMFNAFSSFCAGYRYDGGAFESAWRNVLFNQFHDIIPGSGTIDTREYAMGLFQNTMAIANSRRSLSLQAIAAQIDTSKFIVSEEDDKDSVSEGAGAGFGAAQFKVTQSERGRGKTRIFHVFNPAPVERDEAAEIVVWDWLGDVDRMVFRDAQGNKVEHQVLDKGFNSYWGHHYMSVLIKARVPACGYNTYILTEDDEVEAALPFPRDPRVEGIDQFVLENDHIRAVFSSRDASIVSLIDKATGEEFIKGSPAGIFRLIEEDHSKGGTAWVVGRHMNVIDLTRDVKIKKVTYGAGNIRQSIAYECSFRDSSLKVTVSLDYNSPVLRYDVQCDWHEVGKPGISVPQLSFYMPLGYECSCYKYDIPFGTIEREGMDRDVPANSWALGVRKQPGGKSVMLVTDSKYGFRCVNNSMSITLIRSSYDPDPYPEFGIHKFSFAVCLVDNDSNRELIQRAYNFNHPLSVISSCVHKGSLPASGSFMRLEKGDVVLSAVKMAEEQGKAKRVVVRVYETEGKAAKVVLRLWKQPVQTYYVDLNECRIDNGLSVSIDGACVSFEVQPYSVASICVEFEE</sequence>
<accession>A0A1I5SC52</accession>
<keyword evidence="3" id="KW-0378">Hydrolase</keyword>
<evidence type="ECO:0000256" key="4">
    <source>
        <dbReference type="ARBA" id="ARBA00023295"/>
    </source>
</evidence>
<comment type="similarity">
    <text evidence="1">Belongs to the glycosyl hydrolase 38 family.</text>
</comment>
<evidence type="ECO:0000259" key="5">
    <source>
        <dbReference type="SMART" id="SM00872"/>
    </source>
</evidence>
<evidence type="ECO:0000313" key="7">
    <source>
        <dbReference type="Proteomes" id="UP000198577"/>
    </source>
</evidence>
<dbReference type="InterPro" id="IPR000602">
    <property type="entry name" value="Glyco_hydro_38_N"/>
</dbReference>
<protein>
    <submittedName>
        <fullName evidence="6">Alpha-mannosidase</fullName>
    </submittedName>
</protein>
<dbReference type="Gene3D" id="3.20.110.10">
    <property type="entry name" value="Glycoside hydrolase 38, N terminal domain"/>
    <property type="match status" value="1"/>
</dbReference>
<organism evidence="6 7">
    <name type="scientific">Caldicoprobacter faecalis</name>
    <dbReference type="NCBI Taxonomy" id="937334"/>
    <lineage>
        <taxon>Bacteria</taxon>
        <taxon>Bacillati</taxon>
        <taxon>Bacillota</taxon>
        <taxon>Clostridia</taxon>
        <taxon>Caldicoprobacterales</taxon>
        <taxon>Caldicoprobacteraceae</taxon>
        <taxon>Caldicoprobacter</taxon>
    </lineage>
</organism>
<dbReference type="Pfam" id="PF09261">
    <property type="entry name" value="Alpha-mann_mid"/>
    <property type="match status" value="1"/>
</dbReference>
<dbReference type="STRING" id="937334.SAMN05444406_10277"/>
<dbReference type="GO" id="GO:0009313">
    <property type="term" value="P:oligosaccharide catabolic process"/>
    <property type="evidence" value="ECO:0007669"/>
    <property type="project" value="TreeGrafter"/>
</dbReference>
<dbReference type="PANTHER" id="PTHR46017:SF1">
    <property type="entry name" value="ALPHA-MANNOSIDASE 2C1"/>
    <property type="match status" value="1"/>
</dbReference>
<proteinExistence type="inferred from homology"/>
<dbReference type="CDD" id="cd10789">
    <property type="entry name" value="GH38N_AMII_ER_cytosolic"/>
    <property type="match status" value="1"/>
</dbReference>
<evidence type="ECO:0000256" key="2">
    <source>
        <dbReference type="ARBA" id="ARBA00022723"/>
    </source>
</evidence>
<dbReference type="Pfam" id="PF01074">
    <property type="entry name" value="Glyco_hydro_38N"/>
    <property type="match status" value="1"/>
</dbReference>
<keyword evidence="7" id="KW-1185">Reference proteome</keyword>
<gene>
    <name evidence="6" type="ORF">SAMN05444406_10277</name>
</gene>
<dbReference type="GO" id="GO:0006013">
    <property type="term" value="P:mannose metabolic process"/>
    <property type="evidence" value="ECO:0007669"/>
    <property type="project" value="InterPro"/>
</dbReference>
<dbReference type="GO" id="GO:0046872">
    <property type="term" value="F:metal ion binding"/>
    <property type="evidence" value="ECO:0007669"/>
    <property type="project" value="UniProtKB-KW"/>
</dbReference>
<dbReference type="InterPro" id="IPR011013">
    <property type="entry name" value="Gal_mutarotase_sf_dom"/>
</dbReference>
<dbReference type="SUPFAM" id="SSF88688">
    <property type="entry name" value="Families 57/38 glycoside transferase middle domain"/>
    <property type="match status" value="1"/>
</dbReference>
<dbReference type="InterPro" id="IPR015341">
    <property type="entry name" value="Glyco_hydro_38_cen"/>
</dbReference>
<dbReference type="EMBL" id="FOXR01000002">
    <property type="protein sequence ID" value="SFP68299.1"/>
    <property type="molecule type" value="Genomic_DNA"/>
</dbReference>
<dbReference type="InterPro" id="IPR011682">
    <property type="entry name" value="Glyco_hydro_38_C"/>
</dbReference>
<dbReference type="Pfam" id="PF07748">
    <property type="entry name" value="Glyco_hydro_38C"/>
    <property type="match status" value="1"/>
</dbReference>
<reference evidence="6 7" key="1">
    <citation type="submission" date="2016-10" db="EMBL/GenBank/DDBJ databases">
        <authorList>
            <person name="de Groot N.N."/>
        </authorList>
    </citation>
    <scope>NUCLEOTIDE SEQUENCE [LARGE SCALE GENOMIC DNA]</scope>
    <source>
        <strain evidence="6 7">DSM 20678</strain>
    </source>
</reference>
<dbReference type="InterPro" id="IPR027291">
    <property type="entry name" value="Glyco_hydro_38_N_sf"/>
</dbReference>
<name>A0A1I5SC52_9FIRM</name>
<dbReference type="Pfam" id="PF17677">
    <property type="entry name" value="Glyco_hydro38C2"/>
    <property type="match status" value="1"/>
</dbReference>
<dbReference type="RefSeq" id="WP_025746949.1">
    <property type="nucleotide sequence ID" value="NZ_FOXR01000002.1"/>
</dbReference>
<dbReference type="Gene3D" id="1.20.1270.50">
    <property type="entry name" value="Glycoside hydrolase family 38, central domain"/>
    <property type="match status" value="1"/>
</dbReference>
<dbReference type="GO" id="GO:0030246">
    <property type="term" value="F:carbohydrate binding"/>
    <property type="evidence" value="ECO:0007669"/>
    <property type="project" value="InterPro"/>
</dbReference>
<dbReference type="InterPro" id="IPR041147">
    <property type="entry name" value="GH38_C"/>
</dbReference>
<dbReference type="InterPro" id="IPR011330">
    <property type="entry name" value="Glyco_hydro/deAcase_b/a-brl"/>
</dbReference>
<dbReference type="SUPFAM" id="SSF74650">
    <property type="entry name" value="Galactose mutarotase-like"/>
    <property type="match status" value="1"/>
</dbReference>
<dbReference type="InterPro" id="IPR028995">
    <property type="entry name" value="Glyco_hydro_57/38_cen_sf"/>
</dbReference>
<dbReference type="SMART" id="SM00872">
    <property type="entry name" value="Alpha-mann_mid"/>
    <property type="match status" value="1"/>
</dbReference>
<dbReference type="GO" id="GO:0004559">
    <property type="term" value="F:alpha-mannosidase activity"/>
    <property type="evidence" value="ECO:0007669"/>
    <property type="project" value="InterPro"/>
</dbReference>
<keyword evidence="2" id="KW-0479">Metal-binding</keyword>
<evidence type="ECO:0000256" key="1">
    <source>
        <dbReference type="ARBA" id="ARBA00009792"/>
    </source>
</evidence>
<dbReference type="SUPFAM" id="SSF88713">
    <property type="entry name" value="Glycoside hydrolase/deacetylase"/>
    <property type="match status" value="1"/>
</dbReference>